<dbReference type="HOGENOM" id="CLU_2226170_0_0_1"/>
<dbReference type="OrthoDB" id="6133285at2759"/>
<keyword evidence="3" id="KW-1185">Reference proteome</keyword>
<evidence type="ECO:0000313" key="2">
    <source>
        <dbReference type="EMBL" id="ESP01301.1"/>
    </source>
</evidence>
<name>V4B1S4_LOTGI</name>
<dbReference type="CTD" id="20248362"/>
<keyword evidence="1" id="KW-0732">Signal</keyword>
<accession>V4B1S4</accession>
<dbReference type="RefSeq" id="XP_009047935.1">
    <property type="nucleotide sequence ID" value="XM_009049687.1"/>
</dbReference>
<dbReference type="Proteomes" id="UP000030746">
    <property type="component" value="Unassembled WGS sequence"/>
</dbReference>
<reference evidence="2 3" key="1">
    <citation type="journal article" date="2013" name="Nature">
        <title>Insights into bilaterian evolution from three spiralian genomes.</title>
        <authorList>
            <person name="Simakov O."/>
            <person name="Marletaz F."/>
            <person name="Cho S.J."/>
            <person name="Edsinger-Gonzales E."/>
            <person name="Havlak P."/>
            <person name="Hellsten U."/>
            <person name="Kuo D.H."/>
            <person name="Larsson T."/>
            <person name="Lv J."/>
            <person name="Arendt D."/>
            <person name="Savage R."/>
            <person name="Osoegawa K."/>
            <person name="de Jong P."/>
            <person name="Grimwood J."/>
            <person name="Chapman J.A."/>
            <person name="Shapiro H."/>
            <person name="Aerts A."/>
            <person name="Otillar R.P."/>
            <person name="Terry A.Y."/>
            <person name="Boore J.L."/>
            <person name="Grigoriev I.V."/>
            <person name="Lindberg D.R."/>
            <person name="Seaver E.C."/>
            <person name="Weisblat D.A."/>
            <person name="Putnam N.H."/>
            <person name="Rokhsar D.S."/>
        </authorList>
    </citation>
    <scope>NUCLEOTIDE SEQUENCE [LARGE SCALE GENOMIC DNA]</scope>
</reference>
<sequence length="106" mass="11116">MKVVIALVLLSAVATQGFIFNSCKSDSDCNNGCCEHSFFNSRCLAKGAYLQRCSTSGCGCQAGLTCMKASEVTSVAIETHVGSNEYVCETQQKGAATTMPPMPTSS</sequence>
<proteinExistence type="predicted"/>
<dbReference type="GeneID" id="20248362"/>
<feature type="signal peptide" evidence="1">
    <location>
        <begin position="1"/>
        <end position="17"/>
    </location>
</feature>
<evidence type="ECO:0008006" key="4">
    <source>
        <dbReference type="Google" id="ProtNLM"/>
    </source>
</evidence>
<feature type="chain" id="PRO_5004717380" description="Prokineticin domain-containing protein" evidence="1">
    <location>
        <begin position="18"/>
        <end position="106"/>
    </location>
</feature>
<evidence type="ECO:0000313" key="3">
    <source>
        <dbReference type="Proteomes" id="UP000030746"/>
    </source>
</evidence>
<dbReference type="AlphaFoldDB" id="V4B1S4"/>
<organism evidence="2 3">
    <name type="scientific">Lottia gigantea</name>
    <name type="common">Giant owl limpet</name>
    <dbReference type="NCBI Taxonomy" id="225164"/>
    <lineage>
        <taxon>Eukaryota</taxon>
        <taxon>Metazoa</taxon>
        <taxon>Spiralia</taxon>
        <taxon>Lophotrochozoa</taxon>
        <taxon>Mollusca</taxon>
        <taxon>Gastropoda</taxon>
        <taxon>Patellogastropoda</taxon>
        <taxon>Lottioidea</taxon>
        <taxon>Lottiidae</taxon>
        <taxon>Lottia</taxon>
    </lineage>
</organism>
<gene>
    <name evidence="2" type="ORF">LOTGIDRAFT_230654</name>
</gene>
<dbReference type="EMBL" id="KB200521">
    <property type="protein sequence ID" value="ESP01301.1"/>
    <property type="molecule type" value="Genomic_DNA"/>
</dbReference>
<dbReference type="KEGG" id="lgi:LOTGIDRAFT_230654"/>
<dbReference type="OMA" id="ATTHSSC"/>
<protein>
    <recommendedName>
        <fullName evidence="4">Prokineticin domain-containing protein</fullName>
    </recommendedName>
</protein>
<evidence type="ECO:0000256" key="1">
    <source>
        <dbReference type="SAM" id="SignalP"/>
    </source>
</evidence>